<evidence type="ECO:0000313" key="8">
    <source>
        <dbReference type="Proteomes" id="UP000437068"/>
    </source>
</evidence>
<feature type="non-terminal residue" evidence="6">
    <location>
        <position position="1"/>
    </location>
</feature>
<dbReference type="Proteomes" id="UP000488956">
    <property type="component" value="Unassembled WGS sequence"/>
</dbReference>
<comment type="subcellular location">
    <subcellularLocation>
        <location evidence="1">Membrane</location>
    </subcellularLocation>
</comment>
<dbReference type="GO" id="GO:0071555">
    <property type="term" value="P:cell wall organization"/>
    <property type="evidence" value="ECO:0007669"/>
    <property type="project" value="UniProtKB-KW"/>
</dbReference>
<name>A0A6A3R1J3_9STRA</name>
<dbReference type="EMBL" id="QXGA01003254">
    <property type="protein sequence ID" value="KAE9085536.1"/>
    <property type="molecule type" value="Genomic_DNA"/>
</dbReference>
<evidence type="ECO:0000313" key="9">
    <source>
        <dbReference type="Proteomes" id="UP000440732"/>
    </source>
</evidence>
<evidence type="ECO:0000256" key="3">
    <source>
        <dbReference type="ARBA" id="ARBA00023180"/>
    </source>
</evidence>
<dbReference type="EMBL" id="QXFX01003213">
    <property type="protein sequence ID" value="KAE9070435.1"/>
    <property type="molecule type" value="Genomic_DNA"/>
</dbReference>
<dbReference type="GO" id="GO:0005789">
    <property type="term" value="C:endoplasmic reticulum membrane"/>
    <property type="evidence" value="ECO:0007669"/>
    <property type="project" value="TreeGrafter"/>
</dbReference>
<evidence type="ECO:0000313" key="7">
    <source>
        <dbReference type="EMBL" id="KAE9276354.1"/>
    </source>
</evidence>
<dbReference type="GO" id="GO:0005886">
    <property type="term" value="C:plasma membrane"/>
    <property type="evidence" value="ECO:0007669"/>
    <property type="project" value="TreeGrafter"/>
</dbReference>
<accession>A0A6A3R1J3</accession>
<dbReference type="Proteomes" id="UP000437068">
    <property type="component" value="Unassembled WGS sequence"/>
</dbReference>
<evidence type="ECO:0000313" key="5">
    <source>
        <dbReference type="EMBL" id="KAE9070435.1"/>
    </source>
</evidence>
<sequence length="176" mass="19383">LPGVVTPDSGNPDLAKGKNSKVSATKYYPTWPGIWMMGNLGRAIFSASTNRMWPFSYDKCEPDLFDTSYQRISACNDNPGYGLNPNQGRGAPEIDVLEGGATLVSSSLQIGPGMPDDYRIMGLDLERPAFVYLRRNLLDAWCQLRWRPDSCVCATQAQILVPGLALLRKQLMQVGP</sequence>
<gene>
    <name evidence="7" type="ORF">PF001_g26164</name>
    <name evidence="6" type="ORF">PF006_g26232</name>
    <name evidence="5" type="ORF">PF010_g26270</name>
</gene>
<dbReference type="Pfam" id="PF03935">
    <property type="entry name" value="SKN1_KRE6_Sbg1"/>
    <property type="match status" value="1"/>
</dbReference>
<dbReference type="GO" id="GO:0015926">
    <property type="term" value="F:glucosidase activity"/>
    <property type="evidence" value="ECO:0007669"/>
    <property type="project" value="TreeGrafter"/>
</dbReference>
<dbReference type="Proteomes" id="UP000440732">
    <property type="component" value="Unassembled WGS sequence"/>
</dbReference>
<keyword evidence="4" id="KW-0961">Cell wall biogenesis/degradation</keyword>
<keyword evidence="3" id="KW-0325">Glycoprotein</keyword>
<protein>
    <submittedName>
        <fullName evidence="6">Uncharacterized protein</fullName>
    </submittedName>
</protein>
<comment type="caution">
    <text evidence="6">The sequence shown here is derived from an EMBL/GenBank/DDBJ whole genome shotgun (WGS) entry which is preliminary data.</text>
</comment>
<keyword evidence="2" id="KW-0472">Membrane</keyword>
<organism evidence="6 9">
    <name type="scientific">Phytophthora fragariae</name>
    <dbReference type="NCBI Taxonomy" id="53985"/>
    <lineage>
        <taxon>Eukaryota</taxon>
        <taxon>Sar</taxon>
        <taxon>Stramenopiles</taxon>
        <taxon>Oomycota</taxon>
        <taxon>Peronosporomycetes</taxon>
        <taxon>Peronosporales</taxon>
        <taxon>Peronosporaceae</taxon>
        <taxon>Phytophthora</taxon>
    </lineage>
</organism>
<dbReference type="GO" id="GO:0006078">
    <property type="term" value="P:(1-&gt;6)-beta-D-glucan biosynthetic process"/>
    <property type="evidence" value="ECO:0007669"/>
    <property type="project" value="TreeGrafter"/>
</dbReference>
<evidence type="ECO:0000256" key="2">
    <source>
        <dbReference type="ARBA" id="ARBA00023136"/>
    </source>
</evidence>
<evidence type="ECO:0000313" key="6">
    <source>
        <dbReference type="EMBL" id="KAE9085536.1"/>
    </source>
</evidence>
<reference evidence="8 9" key="1">
    <citation type="submission" date="2018-08" db="EMBL/GenBank/DDBJ databases">
        <title>Genomic investigation of the strawberry pathogen Phytophthora fragariae indicates pathogenicity is determined by transcriptional variation in three key races.</title>
        <authorList>
            <person name="Adams T.M."/>
            <person name="Armitage A.D."/>
            <person name="Sobczyk M.K."/>
            <person name="Bates H.J."/>
            <person name="Dunwell J.M."/>
            <person name="Nellist C.F."/>
            <person name="Harrison R.J."/>
        </authorList>
    </citation>
    <scope>NUCLEOTIDE SEQUENCE [LARGE SCALE GENOMIC DNA]</scope>
    <source>
        <strain evidence="7 8">A4</strain>
        <strain evidence="6 9">NOV-5</strain>
        <strain evidence="5 10">ONT-3</strain>
    </source>
</reference>
<evidence type="ECO:0000256" key="1">
    <source>
        <dbReference type="ARBA" id="ARBA00004370"/>
    </source>
</evidence>
<dbReference type="PANTHER" id="PTHR31361">
    <property type="entry name" value="BETA-GLUCAN SYNTHESIS-ASSOCIATED PROTEIN KRE6-RELATED"/>
    <property type="match status" value="1"/>
</dbReference>
<evidence type="ECO:0000313" key="10">
    <source>
        <dbReference type="Proteomes" id="UP000488956"/>
    </source>
</evidence>
<dbReference type="AlphaFoldDB" id="A0A6A3R1J3"/>
<dbReference type="EMBL" id="QXGE01003216">
    <property type="protein sequence ID" value="KAE9276354.1"/>
    <property type="molecule type" value="Genomic_DNA"/>
</dbReference>
<evidence type="ECO:0000256" key="4">
    <source>
        <dbReference type="ARBA" id="ARBA00023316"/>
    </source>
</evidence>
<dbReference type="PANTHER" id="PTHR31361:SF1">
    <property type="entry name" value="BETA-GLUCAN SYNTHESIS-ASSOCIATED PROTEIN KRE6-RELATED"/>
    <property type="match status" value="1"/>
</dbReference>
<dbReference type="InterPro" id="IPR005629">
    <property type="entry name" value="Skn1/Kre6/Sbg1"/>
</dbReference>
<proteinExistence type="predicted"/>